<dbReference type="InParanoid" id="B4JBV2"/>
<dbReference type="Proteomes" id="UP000001070">
    <property type="component" value="Unassembled WGS sequence"/>
</dbReference>
<reference evidence="1 2" key="1">
    <citation type="journal article" date="2007" name="Nature">
        <title>Evolution of genes and genomes on the Drosophila phylogeny.</title>
        <authorList>
            <consortium name="Drosophila 12 Genomes Consortium"/>
            <person name="Clark A.G."/>
            <person name="Eisen M.B."/>
            <person name="Smith D.R."/>
            <person name="Bergman C.M."/>
            <person name="Oliver B."/>
            <person name="Markow T.A."/>
            <person name="Kaufman T.C."/>
            <person name="Kellis M."/>
            <person name="Gelbart W."/>
            <person name="Iyer V.N."/>
            <person name="Pollard D.A."/>
            <person name="Sackton T.B."/>
            <person name="Larracuente A.M."/>
            <person name="Singh N.D."/>
            <person name="Abad J.P."/>
            <person name="Abt D.N."/>
            <person name="Adryan B."/>
            <person name="Aguade M."/>
            <person name="Akashi H."/>
            <person name="Anderson W.W."/>
            <person name="Aquadro C.F."/>
            <person name="Ardell D.H."/>
            <person name="Arguello R."/>
            <person name="Artieri C.G."/>
            <person name="Barbash D.A."/>
            <person name="Barker D."/>
            <person name="Barsanti P."/>
            <person name="Batterham P."/>
            <person name="Batzoglou S."/>
            <person name="Begun D."/>
            <person name="Bhutkar A."/>
            <person name="Blanco E."/>
            <person name="Bosak S.A."/>
            <person name="Bradley R.K."/>
            <person name="Brand A.D."/>
            <person name="Brent M.R."/>
            <person name="Brooks A.N."/>
            <person name="Brown R.H."/>
            <person name="Butlin R.K."/>
            <person name="Caggese C."/>
            <person name="Calvi B.R."/>
            <person name="Bernardo de Carvalho A."/>
            <person name="Caspi A."/>
            <person name="Castrezana S."/>
            <person name="Celniker S.E."/>
            <person name="Chang J.L."/>
            <person name="Chapple C."/>
            <person name="Chatterji S."/>
            <person name="Chinwalla A."/>
            <person name="Civetta A."/>
            <person name="Clifton S.W."/>
            <person name="Comeron J.M."/>
            <person name="Costello J.C."/>
            <person name="Coyne J.A."/>
            <person name="Daub J."/>
            <person name="David R.G."/>
            <person name="Delcher A.L."/>
            <person name="Delehaunty K."/>
            <person name="Do C.B."/>
            <person name="Ebling H."/>
            <person name="Edwards K."/>
            <person name="Eickbush T."/>
            <person name="Evans J.D."/>
            <person name="Filipski A."/>
            <person name="Findeiss S."/>
            <person name="Freyhult E."/>
            <person name="Fulton L."/>
            <person name="Fulton R."/>
            <person name="Garcia A.C."/>
            <person name="Gardiner A."/>
            <person name="Garfield D.A."/>
            <person name="Garvin B.E."/>
            <person name="Gibson G."/>
            <person name="Gilbert D."/>
            <person name="Gnerre S."/>
            <person name="Godfrey J."/>
            <person name="Good R."/>
            <person name="Gotea V."/>
            <person name="Gravely B."/>
            <person name="Greenberg A.J."/>
            <person name="Griffiths-Jones S."/>
            <person name="Gross S."/>
            <person name="Guigo R."/>
            <person name="Gustafson E.A."/>
            <person name="Haerty W."/>
            <person name="Hahn M.W."/>
            <person name="Halligan D.L."/>
            <person name="Halpern A.L."/>
            <person name="Halter G.M."/>
            <person name="Han M.V."/>
            <person name="Heger A."/>
            <person name="Hillier L."/>
            <person name="Hinrichs A.S."/>
            <person name="Holmes I."/>
            <person name="Hoskins R.A."/>
            <person name="Hubisz M.J."/>
            <person name="Hultmark D."/>
            <person name="Huntley M.A."/>
            <person name="Jaffe D.B."/>
            <person name="Jagadeeshan S."/>
            <person name="Jeck W.R."/>
            <person name="Johnson J."/>
            <person name="Jones C.D."/>
            <person name="Jordan W.C."/>
            <person name="Karpen G.H."/>
            <person name="Kataoka E."/>
            <person name="Keightley P.D."/>
            <person name="Kheradpour P."/>
            <person name="Kirkness E.F."/>
            <person name="Koerich L.B."/>
            <person name="Kristiansen K."/>
            <person name="Kudrna D."/>
            <person name="Kulathinal R.J."/>
            <person name="Kumar S."/>
            <person name="Kwok R."/>
            <person name="Lander E."/>
            <person name="Langley C.H."/>
            <person name="Lapoint R."/>
            <person name="Lazzaro B.P."/>
            <person name="Lee S.J."/>
            <person name="Levesque L."/>
            <person name="Li R."/>
            <person name="Lin C.F."/>
            <person name="Lin M.F."/>
            <person name="Lindblad-Toh K."/>
            <person name="Llopart A."/>
            <person name="Long M."/>
            <person name="Low L."/>
            <person name="Lozovsky E."/>
            <person name="Lu J."/>
            <person name="Luo M."/>
            <person name="Machado C.A."/>
            <person name="Makalowski W."/>
            <person name="Marzo M."/>
            <person name="Matsuda M."/>
            <person name="Matzkin L."/>
            <person name="McAllister B."/>
            <person name="McBride C.S."/>
            <person name="McKernan B."/>
            <person name="McKernan K."/>
            <person name="Mendez-Lago M."/>
            <person name="Minx P."/>
            <person name="Mollenhauer M.U."/>
            <person name="Montooth K."/>
            <person name="Mount S.M."/>
            <person name="Mu X."/>
            <person name="Myers E."/>
            <person name="Negre B."/>
            <person name="Newfeld S."/>
            <person name="Nielsen R."/>
            <person name="Noor M.A."/>
            <person name="O'Grady P."/>
            <person name="Pachter L."/>
            <person name="Papaceit M."/>
            <person name="Parisi M.J."/>
            <person name="Parisi M."/>
            <person name="Parts L."/>
            <person name="Pedersen J.S."/>
            <person name="Pesole G."/>
            <person name="Phillippy A.M."/>
            <person name="Ponting C.P."/>
            <person name="Pop M."/>
            <person name="Porcelli D."/>
            <person name="Powell J.R."/>
            <person name="Prohaska S."/>
            <person name="Pruitt K."/>
            <person name="Puig M."/>
            <person name="Quesneville H."/>
            <person name="Ram K.R."/>
            <person name="Rand D."/>
            <person name="Rasmussen M.D."/>
            <person name="Reed L.K."/>
            <person name="Reenan R."/>
            <person name="Reily A."/>
            <person name="Remington K.A."/>
            <person name="Rieger T.T."/>
            <person name="Ritchie M.G."/>
            <person name="Robin C."/>
            <person name="Rogers Y.H."/>
            <person name="Rohde C."/>
            <person name="Rozas J."/>
            <person name="Rubenfield M.J."/>
            <person name="Ruiz A."/>
            <person name="Russo S."/>
            <person name="Salzberg S.L."/>
            <person name="Sanchez-Gracia A."/>
            <person name="Saranga D.J."/>
            <person name="Sato H."/>
            <person name="Schaeffer S.W."/>
            <person name="Schatz M.C."/>
            <person name="Schlenke T."/>
            <person name="Schwartz R."/>
            <person name="Segarra C."/>
            <person name="Singh R.S."/>
            <person name="Sirot L."/>
            <person name="Sirota M."/>
            <person name="Sisneros N.B."/>
            <person name="Smith C.D."/>
            <person name="Smith T.F."/>
            <person name="Spieth J."/>
            <person name="Stage D.E."/>
            <person name="Stark A."/>
            <person name="Stephan W."/>
            <person name="Strausberg R.L."/>
            <person name="Strempel S."/>
            <person name="Sturgill D."/>
            <person name="Sutton G."/>
            <person name="Sutton G.G."/>
            <person name="Tao W."/>
            <person name="Teichmann S."/>
            <person name="Tobari Y.N."/>
            <person name="Tomimura Y."/>
            <person name="Tsolas J.M."/>
            <person name="Valente V.L."/>
            <person name="Venter E."/>
            <person name="Venter J.C."/>
            <person name="Vicario S."/>
            <person name="Vieira F.G."/>
            <person name="Vilella A.J."/>
            <person name="Villasante A."/>
            <person name="Walenz B."/>
            <person name="Wang J."/>
            <person name="Wasserman M."/>
            <person name="Watts T."/>
            <person name="Wilson D."/>
            <person name="Wilson R.K."/>
            <person name="Wing R.A."/>
            <person name="Wolfner M.F."/>
            <person name="Wong A."/>
            <person name="Wong G.K."/>
            <person name="Wu C.I."/>
            <person name="Wu G."/>
            <person name="Yamamoto D."/>
            <person name="Yang H.P."/>
            <person name="Yang S.P."/>
            <person name="Yorke J.A."/>
            <person name="Yoshida K."/>
            <person name="Zdobnov E."/>
            <person name="Zhang P."/>
            <person name="Zhang Y."/>
            <person name="Zimin A.V."/>
            <person name="Baldwin J."/>
            <person name="Abdouelleil A."/>
            <person name="Abdulkadir J."/>
            <person name="Abebe A."/>
            <person name="Abera B."/>
            <person name="Abreu J."/>
            <person name="Acer S.C."/>
            <person name="Aftuck L."/>
            <person name="Alexander A."/>
            <person name="An P."/>
            <person name="Anderson E."/>
            <person name="Anderson S."/>
            <person name="Arachi H."/>
            <person name="Azer M."/>
            <person name="Bachantsang P."/>
            <person name="Barry A."/>
            <person name="Bayul T."/>
            <person name="Berlin A."/>
            <person name="Bessette D."/>
            <person name="Bloom T."/>
            <person name="Blye J."/>
            <person name="Boguslavskiy L."/>
            <person name="Bonnet C."/>
            <person name="Boukhgalter B."/>
            <person name="Bourzgui I."/>
            <person name="Brown A."/>
            <person name="Cahill P."/>
            <person name="Channer S."/>
            <person name="Cheshatsang Y."/>
            <person name="Chuda L."/>
            <person name="Citroen M."/>
            <person name="Collymore A."/>
            <person name="Cooke P."/>
            <person name="Costello M."/>
            <person name="D'Aco K."/>
            <person name="Daza R."/>
            <person name="De Haan G."/>
            <person name="DeGray S."/>
            <person name="DeMaso C."/>
            <person name="Dhargay N."/>
            <person name="Dooley K."/>
            <person name="Dooley E."/>
            <person name="Doricent M."/>
            <person name="Dorje P."/>
            <person name="Dorjee K."/>
            <person name="Dupes A."/>
            <person name="Elong R."/>
            <person name="Falk J."/>
            <person name="Farina A."/>
            <person name="Faro S."/>
            <person name="Ferguson D."/>
            <person name="Fisher S."/>
            <person name="Foley C.D."/>
            <person name="Franke A."/>
            <person name="Friedrich D."/>
            <person name="Gadbois L."/>
            <person name="Gearin G."/>
            <person name="Gearin C.R."/>
            <person name="Giannoukos G."/>
            <person name="Goode T."/>
            <person name="Graham J."/>
            <person name="Grandbois E."/>
            <person name="Grewal S."/>
            <person name="Gyaltsen K."/>
            <person name="Hafez N."/>
            <person name="Hagos B."/>
            <person name="Hall J."/>
            <person name="Henson C."/>
            <person name="Hollinger A."/>
            <person name="Honan T."/>
            <person name="Huard M.D."/>
            <person name="Hughes L."/>
            <person name="Hurhula B."/>
            <person name="Husby M.E."/>
            <person name="Kamat A."/>
            <person name="Kanga B."/>
            <person name="Kashin S."/>
            <person name="Khazanovich D."/>
            <person name="Kisner P."/>
            <person name="Lance K."/>
            <person name="Lara M."/>
            <person name="Lee W."/>
            <person name="Lennon N."/>
            <person name="Letendre F."/>
            <person name="LeVine R."/>
            <person name="Lipovsky A."/>
            <person name="Liu X."/>
            <person name="Liu J."/>
            <person name="Liu S."/>
            <person name="Lokyitsang T."/>
            <person name="Lokyitsang Y."/>
            <person name="Lubonja R."/>
            <person name="Lui A."/>
            <person name="MacDonald P."/>
            <person name="Magnisalis V."/>
            <person name="Maru K."/>
            <person name="Matthews C."/>
            <person name="McCusker W."/>
            <person name="McDonough S."/>
            <person name="Mehta T."/>
            <person name="Meldrim J."/>
            <person name="Meneus L."/>
            <person name="Mihai O."/>
            <person name="Mihalev A."/>
            <person name="Mihova T."/>
            <person name="Mittelman R."/>
            <person name="Mlenga V."/>
            <person name="Montmayeur A."/>
            <person name="Mulrain L."/>
            <person name="Navidi A."/>
            <person name="Naylor J."/>
            <person name="Negash T."/>
            <person name="Nguyen T."/>
            <person name="Nguyen N."/>
            <person name="Nicol R."/>
            <person name="Norbu C."/>
            <person name="Norbu N."/>
            <person name="Novod N."/>
            <person name="O'Neill B."/>
            <person name="Osman S."/>
            <person name="Markiewicz E."/>
            <person name="Oyono O.L."/>
            <person name="Patti C."/>
            <person name="Phunkhang P."/>
            <person name="Pierre F."/>
            <person name="Priest M."/>
            <person name="Raghuraman S."/>
            <person name="Rege F."/>
            <person name="Reyes R."/>
            <person name="Rise C."/>
            <person name="Rogov P."/>
            <person name="Ross K."/>
            <person name="Ryan E."/>
            <person name="Settipalli S."/>
            <person name="Shea T."/>
            <person name="Sherpa N."/>
            <person name="Shi L."/>
            <person name="Shih D."/>
            <person name="Sparrow T."/>
            <person name="Spaulding J."/>
            <person name="Stalker J."/>
            <person name="Stange-Thomann N."/>
            <person name="Stavropoulos S."/>
            <person name="Stone C."/>
            <person name="Strader C."/>
            <person name="Tesfaye S."/>
            <person name="Thomson T."/>
            <person name="Thoulutsang Y."/>
            <person name="Thoulutsang D."/>
            <person name="Topham K."/>
            <person name="Topping I."/>
            <person name="Tsamla T."/>
            <person name="Vassiliev H."/>
            <person name="Vo A."/>
            <person name="Wangchuk T."/>
            <person name="Wangdi T."/>
            <person name="Weiand M."/>
            <person name="Wilkinson J."/>
            <person name="Wilson A."/>
            <person name="Yadav S."/>
            <person name="Young G."/>
            <person name="Yu Q."/>
            <person name="Zembek L."/>
            <person name="Zhong D."/>
            <person name="Zimmer A."/>
            <person name="Zwirko Z."/>
            <person name="Jaffe D.B."/>
            <person name="Alvarez P."/>
            <person name="Brockman W."/>
            <person name="Butler J."/>
            <person name="Chin C."/>
            <person name="Gnerre S."/>
            <person name="Grabherr M."/>
            <person name="Kleber M."/>
            <person name="Mauceli E."/>
            <person name="MacCallum I."/>
        </authorList>
    </citation>
    <scope>NUCLEOTIDE SEQUENCE [LARGE SCALE GENOMIC DNA]</scope>
    <source>
        <strain evidence="2">Tucson 15287-2541.00</strain>
    </source>
</reference>
<dbReference type="AlphaFoldDB" id="B4JBV2"/>
<keyword evidence="2" id="KW-1185">Reference proteome</keyword>
<dbReference type="EMBL" id="CH916368">
    <property type="protein sequence ID" value="EDW04055.1"/>
    <property type="molecule type" value="Genomic_DNA"/>
</dbReference>
<protein>
    <submittedName>
        <fullName evidence="1">GH10186</fullName>
    </submittedName>
</protein>
<dbReference type="HOGENOM" id="CLU_2212626_0_0_1"/>
<gene>
    <name evidence="1" type="primary">Dgri\GH10186</name>
    <name evidence="1" type="ORF">Dgri_GH10186</name>
</gene>
<name>B4JBV2_DROGR</name>
<evidence type="ECO:0000313" key="1">
    <source>
        <dbReference type="EMBL" id="EDW04055.1"/>
    </source>
</evidence>
<evidence type="ECO:0000313" key="2">
    <source>
        <dbReference type="Proteomes" id="UP000001070"/>
    </source>
</evidence>
<organism evidence="2">
    <name type="scientific">Drosophila grimshawi</name>
    <name type="common">Hawaiian fruit fly</name>
    <name type="synonym">Idiomyia grimshawi</name>
    <dbReference type="NCBI Taxonomy" id="7222"/>
    <lineage>
        <taxon>Eukaryota</taxon>
        <taxon>Metazoa</taxon>
        <taxon>Ecdysozoa</taxon>
        <taxon>Arthropoda</taxon>
        <taxon>Hexapoda</taxon>
        <taxon>Insecta</taxon>
        <taxon>Pterygota</taxon>
        <taxon>Neoptera</taxon>
        <taxon>Endopterygota</taxon>
        <taxon>Diptera</taxon>
        <taxon>Brachycera</taxon>
        <taxon>Muscomorpha</taxon>
        <taxon>Ephydroidea</taxon>
        <taxon>Drosophilidae</taxon>
        <taxon>Drosophila</taxon>
        <taxon>Hawaiian Drosophila</taxon>
    </lineage>
</organism>
<proteinExistence type="predicted"/>
<sequence>MTRNVSYKVESAQRSCSRHGTGIYLLLEENRVIFVPAGTHFKDSTFRKLKSGLYHVTKRRRLTDGDEFIISKKPVLLHHDAGSETIIQPVLVVDKMGKASQENRKRK</sequence>
<accession>B4JBV2</accession>